<proteinExistence type="predicted"/>
<comment type="caution">
    <text evidence="2">The sequence shown here is derived from an EMBL/GenBank/DDBJ whole genome shotgun (WGS) entry which is preliminary data.</text>
</comment>
<feature type="region of interest" description="Disordered" evidence="1">
    <location>
        <begin position="64"/>
        <end position="98"/>
    </location>
</feature>
<gene>
    <name evidence="2" type="ORF">HY076_04945</name>
</gene>
<name>A0A9D6L836_UNCEI</name>
<reference evidence="2" key="1">
    <citation type="submission" date="2020-07" db="EMBL/GenBank/DDBJ databases">
        <title>Huge and variable diversity of episymbiotic CPR bacteria and DPANN archaea in groundwater ecosystems.</title>
        <authorList>
            <person name="He C.Y."/>
            <person name="Keren R."/>
            <person name="Whittaker M."/>
            <person name="Farag I.F."/>
            <person name="Doudna J."/>
            <person name="Cate J.H.D."/>
            <person name="Banfield J.F."/>
        </authorList>
    </citation>
    <scope>NUCLEOTIDE SEQUENCE</scope>
    <source>
        <strain evidence="2">NC_groundwater_928_Pr1_S-0.2um_72_17</strain>
    </source>
</reference>
<evidence type="ECO:0000313" key="2">
    <source>
        <dbReference type="EMBL" id="MBI3539599.1"/>
    </source>
</evidence>
<accession>A0A9D6L836</accession>
<evidence type="ECO:0000256" key="1">
    <source>
        <dbReference type="SAM" id="MobiDB-lite"/>
    </source>
</evidence>
<dbReference type="Proteomes" id="UP000807850">
    <property type="component" value="Unassembled WGS sequence"/>
</dbReference>
<protein>
    <recommendedName>
        <fullName evidence="4">Class I SAM-dependent methyltransferase</fullName>
    </recommendedName>
</protein>
<sequence>MVTVFRFLHRPLFPAIERAIAPGGFLVYETYRRGQERFGRPKHPRFLLDDGELATAFPSLSVEHCEEPSPAEGPITARLLARRPRPSDRSNCRAGRPF</sequence>
<evidence type="ECO:0008006" key="4">
    <source>
        <dbReference type="Google" id="ProtNLM"/>
    </source>
</evidence>
<dbReference type="Gene3D" id="3.40.50.150">
    <property type="entry name" value="Vaccinia Virus protein VP39"/>
    <property type="match status" value="1"/>
</dbReference>
<evidence type="ECO:0000313" key="3">
    <source>
        <dbReference type="Proteomes" id="UP000807850"/>
    </source>
</evidence>
<dbReference type="InterPro" id="IPR029063">
    <property type="entry name" value="SAM-dependent_MTases_sf"/>
</dbReference>
<dbReference type="AlphaFoldDB" id="A0A9D6L836"/>
<organism evidence="2 3">
    <name type="scientific">Eiseniibacteriota bacterium</name>
    <dbReference type="NCBI Taxonomy" id="2212470"/>
    <lineage>
        <taxon>Bacteria</taxon>
        <taxon>Candidatus Eiseniibacteriota</taxon>
    </lineage>
</organism>
<dbReference type="EMBL" id="JACQAY010000152">
    <property type="protein sequence ID" value="MBI3539599.1"/>
    <property type="molecule type" value="Genomic_DNA"/>
</dbReference>